<evidence type="ECO:0000313" key="4">
    <source>
        <dbReference type="EMBL" id="NJB71102.1"/>
    </source>
</evidence>
<dbReference type="AlphaFoldDB" id="A0A846QWY5"/>
<dbReference type="GO" id="GO:0008878">
    <property type="term" value="F:glucose-1-phosphate adenylyltransferase activity"/>
    <property type="evidence" value="ECO:0007669"/>
    <property type="project" value="UniProtKB-EC"/>
</dbReference>
<dbReference type="RefSeq" id="WP_167962546.1">
    <property type="nucleotide sequence ID" value="NZ_JAATJJ010000001.1"/>
</dbReference>
<evidence type="ECO:0000256" key="1">
    <source>
        <dbReference type="ARBA" id="ARBA00022679"/>
    </source>
</evidence>
<dbReference type="InterPro" id="IPR029044">
    <property type="entry name" value="Nucleotide-diphossugar_trans"/>
</dbReference>
<evidence type="ECO:0000259" key="3">
    <source>
        <dbReference type="Pfam" id="PF00483"/>
    </source>
</evidence>
<accession>A0A846QWY5</accession>
<keyword evidence="5" id="KW-1185">Reference proteome</keyword>
<evidence type="ECO:0000256" key="2">
    <source>
        <dbReference type="ARBA" id="ARBA00022695"/>
    </source>
</evidence>
<keyword evidence="2 4" id="KW-0548">Nucleotidyltransferase</keyword>
<feature type="domain" description="Nucleotidyl transferase" evidence="3">
    <location>
        <begin position="35"/>
        <end position="258"/>
    </location>
</feature>
<keyword evidence="1 4" id="KW-0808">Transferase</keyword>
<organism evidence="4 5">
    <name type="scientific">Saonia flava</name>
    <dbReference type="NCBI Taxonomy" id="523696"/>
    <lineage>
        <taxon>Bacteria</taxon>
        <taxon>Pseudomonadati</taxon>
        <taxon>Bacteroidota</taxon>
        <taxon>Flavobacteriia</taxon>
        <taxon>Flavobacteriales</taxon>
        <taxon>Flavobacteriaceae</taxon>
        <taxon>Saonia</taxon>
    </lineage>
</organism>
<reference evidence="4 5" key="1">
    <citation type="submission" date="2020-03" db="EMBL/GenBank/DDBJ databases">
        <title>Genomic Encyclopedia of Type Strains, Phase IV (KMG-IV): sequencing the most valuable type-strain genomes for metagenomic binning, comparative biology and taxonomic classification.</title>
        <authorList>
            <person name="Goeker M."/>
        </authorList>
    </citation>
    <scope>NUCLEOTIDE SEQUENCE [LARGE SCALE GENOMIC DNA]</scope>
    <source>
        <strain evidence="4 5">DSM 29762</strain>
    </source>
</reference>
<dbReference type="PANTHER" id="PTHR43584:SF8">
    <property type="entry name" value="N-ACETYLMURAMATE ALPHA-1-PHOSPHATE URIDYLYLTRANSFERASE"/>
    <property type="match status" value="1"/>
</dbReference>
<gene>
    <name evidence="4" type="ORF">GGR42_001564</name>
</gene>
<proteinExistence type="predicted"/>
<evidence type="ECO:0000313" key="5">
    <source>
        <dbReference type="Proteomes" id="UP000590442"/>
    </source>
</evidence>
<dbReference type="Proteomes" id="UP000590442">
    <property type="component" value="Unassembled WGS sequence"/>
</dbReference>
<dbReference type="EC" id="2.7.7.27" evidence="4"/>
<dbReference type="InterPro" id="IPR005835">
    <property type="entry name" value="NTP_transferase_dom"/>
</dbReference>
<dbReference type="EMBL" id="JAATJJ010000001">
    <property type="protein sequence ID" value="NJB71102.1"/>
    <property type="molecule type" value="Genomic_DNA"/>
</dbReference>
<dbReference type="PANTHER" id="PTHR43584">
    <property type="entry name" value="NUCLEOTIDYL TRANSFERASE"/>
    <property type="match status" value="1"/>
</dbReference>
<dbReference type="SUPFAM" id="SSF53448">
    <property type="entry name" value="Nucleotide-diphospho-sugar transferases"/>
    <property type="match status" value="1"/>
</dbReference>
<dbReference type="Gene3D" id="3.90.550.10">
    <property type="entry name" value="Spore Coat Polysaccharide Biosynthesis Protein SpsA, Chain A"/>
    <property type="match status" value="1"/>
</dbReference>
<dbReference type="InterPro" id="IPR050065">
    <property type="entry name" value="GlmU-like"/>
</dbReference>
<name>A0A846QWY5_9FLAO</name>
<protein>
    <submittedName>
        <fullName evidence="4">Glucose-1-phosphate adenylyltransferase</fullName>
        <ecNumber evidence="4">2.7.7.27</ecNumber>
    </submittedName>
</protein>
<dbReference type="Pfam" id="PF00483">
    <property type="entry name" value="NTP_transferase"/>
    <property type="match status" value="1"/>
</dbReference>
<comment type="caution">
    <text evidence="4">The sequence shown here is derived from an EMBL/GenBank/DDBJ whole genome shotgun (WGS) entry which is preliminary data.</text>
</comment>
<sequence>MHNNLIILAGGASSRMKKEANNPNLSQKDIEQANNKSKGLIGVGEEGLPFLHYLLNNAKKAGYTNIFIIIGENDTHFQEVYGSGIKGNEFHGLSISFARQYIPIGRAKPFGTADAVFQTLEQFPELQSQTFTVCNSDNLYSVEALSLLKNTTSTNALLGYDRDTLEYPEERIARFALIKMDDANYMVDIIEKPTIEEVPKYKDKNGKLRVSMNIFKFSGTMFYPYLKNCPVHPERNEKELPTALLNMIQDHAQSTKIIPIAEHVIDLTSKQDIENVREYLKENYPKLIW</sequence>